<keyword evidence="2" id="KW-1133">Transmembrane helix</keyword>
<accession>A0A8H7ZZZ0</accession>
<feature type="region of interest" description="Disordered" evidence="1">
    <location>
        <begin position="44"/>
        <end position="88"/>
    </location>
</feature>
<comment type="caution">
    <text evidence="3">The sequence shown here is derived from an EMBL/GenBank/DDBJ whole genome shotgun (WGS) entry which is preliminary data.</text>
</comment>
<gene>
    <name evidence="3" type="ORF">BJ554DRAFT_4916</name>
</gene>
<keyword evidence="2" id="KW-0812">Transmembrane</keyword>
<evidence type="ECO:0000256" key="1">
    <source>
        <dbReference type="SAM" id="MobiDB-lite"/>
    </source>
</evidence>
<dbReference type="Proteomes" id="UP000673691">
    <property type="component" value="Unassembled WGS sequence"/>
</dbReference>
<dbReference type="EMBL" id="JAEFCI010002066">
    <property type="protein sequence ID" value="KAG5462491.1"/>
    <property type="molecule type" value="Genomic_DNA"/>
</dbReference>
<protein>
    <submittedName>
        <fullName evidence="3">Uncharacterized protein</fullName>
    </submittedName>
</protein>
<sequence length="88" mass="9635">MLATPSVGSLHLVALGTLTGTVVYTTLRFFLIILRAANTRGTVLPKSRRRPPVVPDPAQKHFRQPSEVRVGRSHENRGALVPVPEQNS</sequence>
<name>A0A8H7ZZZ0_9FUNG</name>
<keyword evidence="2" id="KW-0472">Membrane</keyword>
<reference evidence="3 4" key="1">
    <citation type="journal article" name="Sci. Rep.">
        <title>Genome-scale phylogenetic analyses confirm Olpidium as the closest living zoosporic fungus to the non-flagellated, terrestrial fungi.</title>
        <authorList>
            <person name="Chang Y."/>
            <person name="Rochon D."/>
            <person name="Sekimoto S."/>
            <person name="Wang Y."/>
            <person name="Chovatia M."/>
            <person name="Sandor L."/>
            <person name="Salamov A."/>
            <person name="Grigoriev I.V."/>
            <person name="Stajich J.E."/>
            <person name="Spatafora J.W."/>
        </authorList>
    </citation>
    <scope>NUCLEOTIDE SEQUENCE [LARGE SCALE GENOMIC DNA]</scope>
    <source>
        <strain evidence="3">S191</strain>
    </source>
</reference>
<proteinExistence type="predicted"/>
<dbReference type="AlphaFoldDB" id="A0A8H7ZZZ0"/>
<evidence type="ECO:0000313" key="4">
    <source>
        <dbReference type="Proteomes" id="UP000673691"/>
    </source>
</evidence>
<organism evidence="3 4">
    <name type="scientific">Olpidium bornovanus</name>
    <dbReference type="NCBI Taxonomy" id="278681"/>
    <lineage>
        <taxon>Eukaryota</taxon>
        <taxon>Fungi</taxon>
        <taxon>Fungi incertae sedis</taxon>
        <taxon>Olpidiomycota</taxon>
        <taxon>Olpidiomycotina</taxon>
        <taxon>Olpidiomycetes</taxon>
        <taxon>Olpidiales</taxon>
        <taxon>Olpidiaceae</taxon>
        <taxon>Olpidium</taxon>
    </lineage>
</organism>
<keyword evidence="4" id="KW-1185">Reference proteome</keyword>
<evidence type="ECO:0000256" key="2">
    <source>
        <dbReference type="SAM" id="Phobius"/>
    </source>
</evidence>
<feature type="transmembrane region" description="Helical" evidence="2">
    <location>
        <begin position="12"/>
        <end position="34"/>
    </location>
</feature>
<feature type="compositionally biased region" description="Basic and acidic residues" evidence="1">
    <location>
        <begin position="64"/>
        <end position="77"/>
    </location>
</feature>
<evidence type="ECO:0000313" key="3">
    <source>
        <dbReference type="EMBL" id="KAG5462491.1"/>
    </source>
</evidence>